<proteinExistence type="predicted"/>
<dbReference type="PANTHER" id="PTHR14696">
    <property type="entry name" value="HERMANSKY-PUDLAK SYNDROME 6 PROTEIN"/>
    <property type="match status" value="1"/>
</dbReference>
<protein>
    <submittedName>
        <fullName evidence="3">Hermansky-Pudlak syndrome 6, partial</fullName>
    </submittedName>
</protein>
<evidence type="ECO:0000259" key="2">
    <source>
        <dbReference type="Pfam" id="PF20468"/>
    </source>
</evidence>
<accession>A0AAD1TH25</accession>
<dbReference type="Proteomes" id="UP001295444">
    <property type="component" value="Chromosome 11"/>
</dbReference>
<evidence type="ECO:0000313" key="3">
    <source>
        <dbReference type="EMBL" id="CAH2322951.1"/>
    </source>
</evidence>
<dbReference type="Pfam" id="PF20468">
    <property type="entry name" value="HPS6_C"/>
    <property type="match status" value="1"/>
</dbReference>
<dbReference type="Pfam" id="PF15702">
    <property type="entry name" value="HPS6"/>
    <property type="match status" value="2"/>
</dbReference>
<dbReference type="EMBL" id="OW240922">
    <property type="protein sequence ID" value="CAH2322951.1"/>
    <property type="molecule type" value="Genomic_DNA"/>
</dbReference>
<feature type="domain" description="BLOC-2 complex member HPS6 N-terminal" evidence="1">
    <location>
        <begin position="2"/>
        <end position="175"/>
    </location>
</feature>
<dbReference type="InterPro" id="IPR046822">
    <property type="entry name" value="HPS6_C"/>
</dbReference>
<dbReference type="PANTHER" id="PTHR14696:SF2">
    <property type="entry name" value="BLOC-2 COMPLEX MEMBER HPS6"/>
    <property type="match status" value="1"/>
</dbReference>
<reference evidence="3" key="1">
    <citation type="submission" date="2022-03" db="EMBL/GenBank/DDBJ databases">
        <authorList>
            <person name="Alioto T."/>
            <person name="Alioto T."/>
            <person name="Gomez Garrido J."/>
        </authorList>
    </citation>
    <scope>NUCLEOTIDE SEQUENCE</scope>
</reference>
<gene>
    <name evidence="3" type="ORF">PECUL_23A027800</name>
</gene>
<evidence type="ECO:0000259" key="1">
    <source>
        <dbReference type="Pfam" id="PF15702"/>
    </source>
</evidence>
<dbReference type="InterPro" id="IPR017218">
    <property type="entry name" value="BLOC-2_complex_Hps6_subunit"/>
</dbReference>
<dbReference type="GO" id="GO:0032418">
    <property type="term" value="P:lysosome localization"/>
    <property type="evidence" value="ECO:0007669"/>
    <property type="project" value="TreeGrafter"/>
</dbReference>
<dbReference type="InterPro" id="IPR046823">
    <property type="entry name" value="HPS6_N"/>
</dbReference>
<organism evidence="3 4">
    <name type="scientific">Pelobates cultripes</name>
    <name type="common">Western spadefoot toad</name>
    <dbReference type="NCBI Taxonomy" id="61616"/>
    <lineage>
        <taxon>Eukaryota</taxon>
        <taxon>Metazoa</taxon>
        <taxon>Chordata</taxon>
        <taxon>Craniata</taxon>
        <taxon>Vertebrata</taxon>
        <taxon>Euteleostomi</taxon>
        <taxon>Amphibia</taxon>
        <taxon>Batrachia</taxon>
        <taxon>Anura</taxon>
        <taxon>Pelobatoidea</taxon>
        <taxon>Pelobatidae</taxon>
        <taxon>Pelobates</taxon>
    </lineage>
</organism>
<feature type="domain" description="BLOC-2 complex member HPS6 C-terminal" evidence="2">
    <location>
        <begin position="308"/>
        <end position="688"/>
    </location>
</feature>
<dbReference type="AlphaFoldDB" id="A0AAD1TH25"/>
<dbReference type="GO" id="GO:0072657">
    <property type="term" value="P:protein localization to membrane"/>
    <property type="evidence" value="ECO:0007669"/>
    <property type="project" value="TreeGrafter"/>
</dbReference>
<feature type="domain" description="BLOC-2 complex member HPS6 N-terminal" evidence="1">
    <location>
        <begin position="186"/>
        <end position="288"/>
    </location>
</feature>
<name>A0AAD1TH25_PELCU</name>
<dbReference type="GO" id="GO:0005765">
    <property type="term" value="C:lysosomal membrane"/>
    <property type="evidence" value="ECO:0007669"/>
    <property type="project" value="TreeGrafter"/>
</dbReference>
<keyword evidence="4" id="KW-1185">Reference proteome</keyword>
<dbReference type="GO" id="GO:0031084">
    <property type="term" value="C:BLOC-2 complex"/>
    <property type="evidence" value="ECO:0007669"/>
    <property type="project" value="TreeGrafter"/>
</dbReference>
<evidence type="ECO:0000313" key="4">
    <source>
        <dbReference type="Proteomes" id="UP001295444"/>
    </source>
</evidence>
<sequence length="692" mass="76754">MAPFGAPELLCDLSAWGRPEALREALEGGGYRALCSPDGGHLLLLLPGRRRLLSFPRPAPGLAPHLDLSWAPHSPPPLALLFPRRGSGWALAVVWESGRAELWRPPPALSPGGGWACLQSLELCSSPRARVASACLSNGGDLVWCEERPPSEAAPSARSRPYRYCVCVRPLGTESTAGTGHMATWCCAATGTEELLLMDASGQIYLLCPDGAVRRVYNFEKQDVCDKQIAMQVFGGTLACALDTALYLIDLHTGRLIEKKILSSDGLVFLKVFKTEAVQFLTKNGVYTIGISTGNAESYERLEPALLEMIFEESCKYYQKRSLNSTKLTVHSFKQEGIFQAPITLLTILKHLQKKENFMDEKYADLLSAMNNELQNYLSLELLKPCIINAAENEMETCCEDLVGKEIDRLLHTDLDRENLVYINSLFSMFPKASWVAMRNNLQFQQNGDGKLVVRATADLWKKVLGPLPTGSKEQNGVHPLFEVICQSLYKFKPKWLPGFVKLAQDCSGLSWGYSNKDNCESVPLYKRALSILGKPKANTTIDRELEIDILLSSGRPLAIIQAIHILIGFQRWERVIKETKKFSELSSVITKDIFITLLVEFVKHRHLDPYINQLCEICPDDITPTDVLRIVLQNLPKSGVCSPFSCDVSSSLTIGLLKPLLNKVLQNQINVAKNAGTPTFPPSTPHRTDQS</sequence>